<evidence type="ECO:0000313" key="2">
    <source>
        <dbReference type="EMBL" id="CAH3152800.1"/>
    </source>
</evidence>
<evidence type="ECO:0000313" key="3">
    <source>
        <dbReference type="Proteomes" id="UP001159428"/>
    </source>
</evidence>
<feature type="chain" id="PRO_5043549782" description="Attacin C-terminal domain-containing protein" evidence="1">
    <location>
        <begin position="17"/>
        <end position="123"/>
    </location>
</feature>
<keyword evidence="3" id="KW-1185">Reference proteome</keyword>
<name>A0AAU9XNF8_9CNID</name>
<dbReference type="AlphaFoldDB" id="A0AAU9XNF8"/>
<gene>
    <name evidence="2" type="ORF">PMEA_00026881</name>
</gene>
<organism evidence="2 3">
    <name type="scientific">Pocillopora meandrina</name>
    <dbReference type="NCBI Taxonomy" id="46732"/>
    <lineage>
        <taxon>Eukaryota</taxon>
        <taxon>Metazoa</taxon>
        <taxon>Cnidaria</taxon>
        <taxon>Anthozoa</taxon>
        <taxon>Hexacorallia</taxon>
        <taxon>Scleractinia</taxon>
        <taxon>Astrocoeniina</taxon>
        <taxon>Pocilloporidae</taxon>
        <taxon>Pocillopora</taxon>
    </lineage>
</organism>
<evidence type="ECO:0000256" key="1">
    <source>
        <dbReference type="SAM" id="SignalP"/>
    </source>
</evidence>
<evidence type="ECO:0008006" key="4">
    <source>
        <dbReference type="Google" id="ProtNLM"/>
    </source>
</evidence>
<proteinExistence type="predicted"/>
<keyword evidence="1" id="KW-0732">Signal</keyword>
<reference evidence="2 3" key="1">
    <citation type="submission" date="2022-05" db="EMBL/GenBank/DDBJ databases">
        <authorList>
            <consortium name="Genoscope - CEA"/>
            <person name="William W."/>
        </authorList>
    </citation>
    <scope>NUCLEOTIDE SEQUENCE [LARGE SCALE GENOMIC DNA]</scope>
</reference>
<sequence>MKRFVMLLIFLAVVNSFPLKNEENAALKTKVLGPRVLDAGKRRILPNRPIIDTPLNHPARQSGWGSNVGWSSMDVSVGGGQENSKRGWGINGIDYGGNLDFEHKNGKSNLDIDGHVHKEWGRR</sequence>
<comment type="caution">
    <text evidence="2">The sequence shown here is derived from an EMBL/GenBank/DDBJ whole genome shotgun (WGS) entry which is preliminary data.</text>
</comment>
<dbReference type="EMBL" id="CALNXJ010000052">
    <property type="protein sequence ID" value="CAH3152800.1"/>
    <property type="molecule type" value="Genomic_DNA"/>
</dbReference>
<feature type="signal peptide" evidence="1">
    <location>
        <begin position="1"/>
        <end position="16"/>
    </location>
</feature>
<dbReference type="Proteomes" id="UP001159428">
    <property type="component" value="Unassembled WGS sequence"/>
</dbReference>
<protein>
    <recommendedName>
        <fullName evidence="4">Attacin C-terminal domain-containing protein</fullName>
    </recommendedName>
</protein>
<accession>A0AAU9XNF8</accession>